<dbReference type="Gene3D" id="3.40.50.720">
    <property type="entry name" value="NAD(P)-binding Rossmann-like Domain"/>
    <property type="match status" value="1"/>
</dbReference>
<evidence type="ECO:0000313" key="3">
    <source>
        <dbReference type="Proteomes" id="UP000001876"/>
    </source>
</evidence>
<dbReference type="OrthoDB" id="2019800at2759"/>
<dbReference type="Proteomes" id="UP000001876">
    <property type="component" value="Unassembled WGS sequence"/>
</dbReference>
<dbReference type="PANTHER" id="PTHR47869">
    <property type="entry name" value="OS03G0410700 PROTEIN"/>
    <property type="match status" value="1"/>
</dbReference>
<dbReference type="STRING" id="564608.C1MVJ1"/>
<dbReference type="eggNOG" id="ENOG502QR94">
    <property type="taxonomic scope" value="Eukaryota"/>
</dbReference>
<feature type="compositionally biased region" description="Basic and acidic residues" evidence="1">
    <location>
        <begin position="104"/>
        <end position="113"/>
    </location>
</feature>
<name>C1MVJ1_MICPC</name>
<dbReference type="AlphaFoldDB" id="C1MVJ1"/>
<proteinExistence type="predicted"/>
<dbReference type="SUPFAM" id="SSF51735">
    <property type="entry name" value="NAD(P)-binding Rossmann-fold domains"/>
    <property type="match status" value="1"/>
</dbReference>
<dbReference type="RefSeq" id="XP_003060047.1">
    <property type="nucleotide sequence ID" value="XM_003060001.1"/>
</dbReference>
<dbReference type="OMA" id="CQLVVTP"/>
<reference evidence="2 3" key="1">
    <citation type="journal article" date="2009" name="Science">
        <title>Green evolution and dynamic adaptations revealed by genomes of the marine picoeukaryotes Micromonas.</title>
        <authorList>
            <person name="Worden A.Z."/>
            <person name="Lee J.H."/>
            <person name="Mock T."/>
            <person name="Rouze P."/>
            <person name="Simmons M.P."/>
            <person name="Aerts A.L."/>
            <person name="Allen A.E."/>
            <person name="Cuvelier M.L."/>
            <person name="Derelle E."/>
            <person name="Everett M.V."/>
            <person name="Foulon E."/>
            <person name="Grimwood J."/>
            <person name="Gundlach H."/>
            <person name="Henrissat B."/>
            <person name="Napoli C."/>
            <person name="McDonald S.M."/>
            <person name="Parker M.S."/>
            <person name="Rombauts S."/>
            <person name="Salamov A."/>
            <person name="Von Dassow P."/>
            <person name="Badger J.H."/>
            <person name="Coutinho P.M."/>
            <person name="Demir E."/>
            <person name="Dubchak I."/>
            <person name="Gentemann C."/>
            <person name="Eikrem W."/>
            <person name="Gready J.E."/>
            <person name="John U."/>
            <person name="Lanier W."/>
            <person name="Lindquist E.A."/>
            <person name="Lucas S."/>
            <person name="Mayer K.F."/>
            <person name="Moreau H."/>
            <person name="Not F."/>
            <person name="Otillar R."/>
            <person name="Panaud O."/>
            <person name="Pangilinan J."/>
            <person name="Paulsen I."/>
            <person name="Piegu B."/>
            <person name="Poliakov A."/>
            <person name="Robbens S."/>
            <person name="Schmutz J."/>
            <person name="Toulza E."/>
            <person name="Wyss T."/>
            <person name="Zelensky A."/>
            <person name="Zhou K."/>
            <person name="Armbrust E.V."/>
            <person name="Bhattacharya D."/>
            <person name="Goodenough U.W."/>
            <person name="Van de Peer Y."/>
            <person name="Grigoriev I.V."/>
        </authorList>
    </citation>
    <scope>NUCLEOTIDE SEQUENCE [LARGE SCALE GENOMIC DNA]</scope>
    <source>
        <strain evidence="2 3">CCMP1545</strain>
    </source>
</reference>
<protein>
    <submittedName>
        <fullName evidence="2">Predicted protein</fullName>
    </submittedName>
</protein>
<dbReference type="EMBL" id="GG663741">
    <property type="protein sequence ID" value="EEH55999.1"/>
    <property type="molecule type" value="Genomic_DNA"/>
</dbReference>
<sequence length="362" mass="37871">MSAAHATVTASTSAPSSRRLTARAATAASRPLARQSASASASASSRRRRRHHHHHLLHHHRDRASSLRCDAKKKGLFDEMLDVMEGGPKLRRWYGSDSSVGAPGEERVERKAPSSDVADADARASGSIGFDEATLRAFDAKPRRSVLVAGADTALGEAVVMQLIVAKQDVVVLGIAPELAATRFGPYVTAAPAEMAVDDADAMTAALRRGARCVVCVSKVGALPTAVARDDKVKHVVLVSSAAKGAGVLDGVIGGLFGDEEATRRDRTREDAFAASCVESKTPLTIVRAGKTRASPGGKQPIAFTQSGGEVGELSLEDLAEVTVRCLGAPPKPGDVLTFEAANAPGAAGERRKWKELFASLS</sequence>
<accession>C1MVJ1</accession>
<feature type="compositionally biased region" description="Low complexity" evidence="1">
    <location>
        <begin position="1"/>
        <end position="44"/>
    </location>
</feature>
<dbReference type="KEGG" id="mpp:MICPUCDRAFT_59398"/>
<evidence type="ECO:0000256" key="1">
    <source>
        <dbReference type="SAM" id="MobiDB-lite"/>
    </source>
</evidence>
<gene>
    <name evidence="2" type="ORF">MICPUCDRAFT_59398</name>
</gene>
<feature type="region of interest" description="Disordered" evidence="1">
    <location>
        <begin position="92"/>
        <end position="123"/>
    </location>
</feature>
<organism evidence="3">
    <name type="scientific">Micromonas pusilla (strain CCMP1545)</name>
    <name type="common">Picoplanktonic green alga</name>
    <dbReference type="NCBI Taxonomy" id="564608"/>
    <lineage>
        <taxon>Eukaryota</taxon>
        <taxon>Viridiplantae</taxon>
        <taxon>Chlorophyta</taxon>
        <taxon>Mamiellophyceae</taxon>
        <taxon>Mamiellales</taxon>
        <taxon>Mamiellaceae</taxon>
        <taxon>Micromonas</taxon>
    </lineage>
</organism>
<evidence type="ECO:0000313" key="2">
    <source>
        <dbReference type="EMBL" id="EEH55999.1"/>
    </source>
</evidence>
<dbReference type="PANTHER" id="PTHR47869:SF2">
    <property type="entry name" value="OS03G0410700 PROTEIN"/>
    <property type="match status" value="1"/>
</dbReference>
<dbReference type="GeneID" id="9685200"/>
<feature type="region of interest" description="Disordered" evidence="1">
    <location>
        <begin position="1"/>
        <end position="67"/>
    </location>
</feature>
<dbReference type="InterPro" id="IPR036291">
    <property type="entry name" value="NAD(P)-bd_dom_sf"/>
</dbReference>
<keyword evidence="3" id="KW-1185">Reference proteome</keyword>
<feature type="compositionally biased region" description="Basic residues" evidence="1">
    <location>
        <begin position="45"/>
        <end position="62"/>
    </location>
</feature>